<dbReference type="GO" id="GO:0003735">
    <property type="term" value="F:structural constituent of ribosome"/>
    <property type="evidence" value="ECO:0007669"/>
    <property type="project" value="InterPro"/>
</dbReference>
<accession>A0A0F6W9I2</accession>
<dbReference type="PANTHER" id="PTHR45987">
    <property type="entry name" value="39S RIBOSOMAL PROTEIN L12"/>
    <property type="match status" value="1"/>
</dbReference>
<dbReference type="AlphaFoldDB" id="A0A0F6W9I2"/>
<dbReference type="Gene3D" id="3.30.1390.10">
    <property type="match status" value="1"/>
</dbReference>
<dbReference type="Gene3D" id="2.60.120.560">
    <property type="entry name" value="Exo-inulinase, domain 1"/>
    <property type="match status" value="1"/>
</dbReference>
<dbReference type="InterPro" id="IPR013823">
    <property type="entry name" value="Ribosomal_bL12_C"/>
</dbReference>
<name>A0A0F6W9I2_9BACT</name>
<dbReference type="EMBL" id="CP011125">
    <property type="protein sequence ID" value="AKF10796.1"/>
    <property type="molecule type" value="Genomic_DNA"/>
</dbReference>
<dbReference type="KEGG" id="samy:DB32_007945"/>
<dbReference type="GO" id="GO:0006412">
    <property type="term" value="P:translation"/>
    <property type="evidence" value="ECO:0007669"/>
    <property type="project" value="InterPro"/>
</dbReference>
<keyword evidence="2" id="KW-0687">Ribonucleoprotein</keyword>
<keyword evidence="1 4" id="KW-0689">Ribosomal protein</keyword>
<reference evidence="4 5" key="1">
    <citation type="submission" date="2015-03" db="EMBL/GenBank/DDBJ databases">
        <title>Genome assembly of Sandaracinus amylolyticus DSM 53668.</title>
        <authorList>
            <person name="Sharma G."/>
            <person name="Subramanian S."/>
        </authorList>
    </citation>
    <scope>NUCLEOTIDE SEQUENCE [LARGE SCALE GENOMIC DNA]</scope>
    <source>
        <strain evidence="4 5">DSM 53668</strain>
    </source>
</reference>
<evidence type="ECO:0000259" key="3">
    <source>
        <dbReference type="Pfam" id="PF00542"/>
    </source>
</evidence>
<dbReference type="SUPFAM" id="SSF54736">
    <property type="entry name" value="ClpS-like"/>
    <property type="match status" value="1"/>
</dbReference>
<dbReference type="Pfam" id="PF00542">
    <property type="entry name" value="Ribosomal_L12"/>
    <property type="match status" value="1"/>
</dbReference>
<feature type="domain" description="Large ribosomal subunit protein bL12 C-terminal" evidence="3">
    <location>
        <begin position="245"/>
        <end position="308"/>
    </location>
</feature>
<protein>
    <submittedName>
        <fullName evidence="4">LSU ribosomal protein L7/L12 (P1/P2)</fullName>
    </submittedName>
</protein>
<dbReference type="STRING" id="927083.DB32_007945"/>
<dbReference type="InterPro" id="IPR014719">
    <property type="entry name" value="Ribosomal_bL12_C/ClpS-like"/>
</dbReference>
<dbReference type="GO" id="GO:0022625">
    <property type="term" value="C:cytosolic large ribosomal subunit"/>
    <property type="evidence" value="ECO:0007669"/>
    <property type="project" value="TreeGrafter"/>
</dbReference>
<dbReference type="Proteomes" id="UP000034883">
    <property type="component" value="Chromosome"/>
</dbReference>
<keyword evidence="5" id="KW-1185">Reference proteome</keyword>
<evidence type="ECO:0000256" key="2">
    <source>
        <dbReference type="ARBA" id="ARBA00023274"/>
    </source>
</evidence>
<dbReference type="InterPro" id="IPR000206">
    <property type="entry name" value="Ribosomal_bL12"/>
</dbReference>
<organism evidence="4 5">
    <name type="scientific">Sandaracinus amylolyticus</name>
    <dbReference type="NCBI Taxonomy" id="927083"/>
    <lineage>
        <taxon>Bacteria</taxon>
        <taxon>Pseudomonadati</taxon>
        <taxon>Myxococcota</taxon>
        <taxon>Polyangia</taxon>
        <taxon>Polyangiales</taxon>
        <taxon>Sandaracinaceae</taxon>
        <taxon>Sandaracinus</taxon>
    </lineage>
</organism>
<sequence length="315" mass="34012">MSKAFLCAACSAPLDPAHVEGTIVRCAYCRVAQPSPFAPRNVLASLAPRAGWRVYESRTREQGDELLVQTEPREDTYFTSLESHGTFDDFEATIALRLLWGDLETSRVTLMLRKGASGHYAAHLSTIGTFSLQLVTGTEPRVLVPWAASDAVRREPGALNELRVRAEGDRLSMFLNGRSVIALRDATYRHGSIALASYSKVPMAYAVRRAEITGLDAPHAIDVRGAPVPGALPQFLHAPPGQGVEVTLTWTGANKIAVIKAIREITGLGLADAKRLVESTPARVGDAASIADANRWIAHLAAQGARAERSQRAQK</sequence>
<dbReference type="GO" id="GO:0003729">
    <property type="term" value="F:mRNA binding"/>
    <property type="evidence" value="ECO:0007669"/>
    <property type="project" value="TreeGrafter"/>
</dbReference>
<dbReference type="PANTHER" id="PTHR45987:SF4">
    <property type="entry name" value="LARGE RIBOSOMAL SUBUNIT PROTEIN BL12M"/>
    <property type="match status" value="1"/>
</dbReference>
<evidence type="ECO:0000256" key="1">
    <source>
        <dbReference type="ARBA" id="ARBA00022980"/>
    </source>
</evidence>
<gene>
    <name evidence="4" type="ORF">DB32_007945</name>
</gene>
<evidence type="ECO:0000313" key="5">
    <source>
        <dbReference type="Proteomes" id="UP000034883"/>
    </source>
</evidence>
<dbReference type="RefSeq" id="WP_083458320.1">
    <property type="nucleotide sequence ID" value="NZ_CP011125.1"/>
</dbReference>
<evidence type="ECO:0000313" key="4">
    <source>
        <dbReference type="EMBL" id="AKF10796.1"/>
    </source>
</evidence>
<proteinExistence type="predicted"/>